<feature type="chain" id="PRO_5043360065" evidence="7">
    <location>
        <begin position="25"/>
        <end position="140"/>
    </location>
</feature>
<protein>
    <submittedName>
        <fullName evidence="8">Uncharacterized protein</fullName>
    </submittedName>
</protein>
<dbReference type="InterPro" id="IPR037721">
    <property type="entry name" value="Ferlin"/>
</dbReference>
<reference evidence="8 9" key="1">
    <citation type="submission" date="2024-05" db="EMBL/GenBank/DDBJ databases">
        <authorList>
            <person name="Wallberg A."/>
        </authorList>
    </citation>
    <scope>NUCLEOTIDE SEQUENCE [LARGE SCALE GENOMIC DNA]</scope>
</reference>
<keyword evidence="9" id="KW-1185">Reference proteome</keyword>
<dbReference type="EMBL" id="CAXKWB010104871">
    <property type="protein sequence ID" value="CAL4227762.1"/>
    <property type="molecule type" value="Genomic_DNA"/>
</dbReference>
<dbReference type="AlphaFoldDB" id="A0AAV2SRE9"/>
<gene>
    <name evidence="8" type="ORF">MNOR_LOCUS39556</name>
</gene>
<sequence length="140" mass="15980">RYRSTRRFQLLCQLSSCTLLSAAGKPLEIEVSMGNFGNKLENTIMPSPSSTHPSNPVFDGCKYYFLPWGESCPFVSVPCEWEDVTHRLYCMNAITKIATELEKDLDMLESRMRARRDKNDEDNDMAEFIQGIVSRLIDGC</sequence>
<evidence type="ECO:0000256" key="7">
    <source>
        <dbReference type="SAM" id="SignalP"/>
    </source>
</evidence>
<feature type="coiled-coil region" evidence="6">
    <location>
        <begin position="91"/>
        <end position="118"/>
    </location>
</feature>
<proteinExistence type="predicted"/>
<dbReference type="PANTHER" id="PTHR12546">
    <property type="entry name" value="FER-1-LIKE"/>
    <property type="match status" value="1"/>
</dbReference>
<dbReference type="Proteomes" id="UP001497623">
    <property type="component" value="Unassembled WGS sequence"/>
</dbReference>
<evidence type="ECO:0000256" key="4">
    <source>
        <dbReference type="ARBA" id="ARBA00022989"/>
    </source>
</evidence>
<evidence type="ECO:0000256" key="2">
    <source>
        <dbReference type="ARBA" id="ARBA00022692"/>
    </source>
</evidence>
<comment type="caution">
    <text evidence="8">The sequence shown here is derived from an EMBL/GenBank/DDBJ whole genome shotgun (WGS) entry which is preliminary data.</text>
</comment>
<name>A0AAV2SRE9_MEGNR</name>
<evidence type="ECO:0000313" key="8">
    <source>
        <dbReference type="EMBL" id="CAL4227762.1"/>
    </source>
</evidence>
<keyword evidence="7" id="KW-0732">Signal</keyword>
<dbReference type="PANTHER" id="PTHR12546:SF33">
    <property type="entry name" value="SPERM VESICLE FUSION PROTEIN FER-1"/>
    <property type="match status" value="1"/>
</dbReference>
<keyword evidence="3" id="KW-0677">Repeat</keyword>
<keyword evidence="5" id="KW-0472">Membrane</keyword>
<feature type="non-terminal residue" evidence="8">
    <location>
        <position position="1"/>
    </location>
</feature>
<dbReference type="GO" id="GO:0007009">
    <property type="term" value="P:plasma membrane organization"/>
    <property type="evidence" value="ECO:0007669"/>
    <property type="project" value="TreeGrafter"/>
</dbReference>
<organism evidence="8 9">
    <name type="scientific">Meganyctiphanes norvegica</name>
    <name type="common">Northern krill</name>
    <name type="synonym">Thysanopoda norvegica</name>
    <dbReference type="NCBI Taxonomy" id="48144"/>
    <lineage>
        <taxon>Eukaryota</taxon>
        <taxon>Metazoa</taxon>
        <taxon>Ecdysozoa</taxon>
        <taxon>Arthropoda</taxon>
        <taxon>Crustacea</taxon>
        <taxon>Multicrustacea</taxon>
        <taxon>Malacostraca</taxon>
        <taxon>Eumalacostraca</taxon>
        <taxon>Eucarida</taxon>
        <taxon>Euphausiacea</taxon>
        <taxon>Euphausiidae</taxon>
        <taxon>Meganyctiphanes</taxon>
    </lineage>
</organism>
<feature type="non-terminal residue" evidence="8">
    <location>
        <position position="140"/>
    </location>
</feature>
<dbReference type="GO" id="GO:0061025">
    <property type="term" value="P:membrane fusion"/>
    <property type="evidence" value="ECO:0007669"/>
    <property type="project" value="TreeGrafter"/>
</dbReference>
<comment type="subcellular location">
    <subcellularLocation>
        <location evidence="1">Membrane</location>
    </subcellularLocation>
</comment>
<keyword evidence="4" id="KW-1133">Transmembrane helix</keyword>
<keyword evidence="2" id="KW-0812">Transmembrane</keyword>
<feature type="signal peptide" evidence="7">
    <location>
        <begin position="1"/>
        <end position="24"/>
    </location>
</feature>
<evidence type="ECO:0000313" key="9">
    <source>
        <dbReference type="Proteomes" id="UP001497623"/>
    </source>
</evidence>
<evidence type="ECO:0000256" key="6">
    <source>
        <dbReference type="SAM" id="Coils"/>
    </source>
</evidence>
<accession>A0AAV2SRE9</accession>
<keyword evidence="6" id="KW-0175">Coiled coil</keyword>
<evidence type="ECO:0000256" key="3">
    <source>
        <dbReference type="ARBA" id="ARBA00022737"/>
    </source>
</evidence>
<evidence type="ECO:0000256" key="1">
    <source>
        <dbReference type="ARBA" id="ARBA00004370"/>
    </source>
</evidence>
<dbReference type="GO" id="GO:0016020">
    <property type="term" value="C:membrane"/>
    <property type="evidence" value="ECO:0007669"/>
    <property type="project" value="UniProtKB-SubCell"/>
</dbReference>
<evidence type="ECO:0000256" key="5">
    <source>
        <dbReference type="ARBA" id="ARBA00023136"/>
    </source>
</evidence>